<dbReference type="Pfam" id="PF14520">
    <property type="entry name" value="HHH_5"/>
    <property type="match status" value="1"/>
</dbReference>
<dbReference type="InterPro" id="IPR012337">
    <property type="entry name" value="RNaseH-like_sf"/>
</dbReference>
<evidence type="ECO:0000313" key="2">
    <source>
        <dbReference type="EMBL" id="WNZ26411.1"/>
    </source>
</evidence>
<dbReference type="SUPFAM" id="SSF47794">
    <property type="entry name" value="Rad51 N-terminal domain-like"/>
    <property type="match status" value="1"/>
</dbReference>
<reference evidence="2" key="1">
    <citation type="submission" date="2020-05" db="EMBL/GenBank/DDBJ databases">
        <authorList>
            <person name="Zhu T."/>
            <person name="Keshari N."/>
            <person name="Lu X."/>
        </authorList>
    </citation>
    <scope>NUCLEOTIDE SEQUENCE</scope>
    <source>
        <strain evidence="2">NK1-12</strain>
    </source>
</reference>
<dbReference type="EMBL" id="CP053586">
    <property type="protein sequence ID" value="WNZ26411.1"/>
    <property type="molecule type" value="Genomic_DNA"/>
</dbReference>
<dbReference type="Pfam" id="PF13482">
    <property type="entry name" value="RNase_H_2"/>
    <property type="match status" value="1"/>
</dbReference>
<dbReference type="SUPFAM" id="SSF53098">
    <property type="entry name" value="Ribonuclease H-like"/>
    <property type="match status" value="1"/>
</dbReference>
<dbReference type="AlphaFoldDB" id="A0AA96WPT7"/>
<accession>A0AA96WPT7</accession>
<protein>
    <submittedName>
        <fullName evidence="2">TM0106 family RecB-like putative nuclease</fullName>
    </submittedName>
</protein>
<organism evidence="2">
    <name type="scientific">Leptolyngbya sp. NK1-12</name>
    <dbReference type="NCBI Taxonomy" id="2547451"/>
    <lineage>
        <taxon>Bacteria</taxon>
        <taxon>Bacillati</taxon>
        <taxon>Cyanobacteriota</taxon>
        <taxon>Cyanophyceae</taxon>
        <taxon>Leptolyngbyales</taxon>
        <taxon>Leptolyngbyaceae</taxon>
        <taxon>Leptolyngbya group</taxon>
        <taxon>Leptolyngbya</taxon>
    </lineage>
</organism>
<dbReference type="InterPro" id="IPR010995">
    <property type="entry name" value="DNA_repair_Rad51/TF_NusA_a-hlx"/>
</dbReference>
<gene>
    <name evidence="2" type="ORF">HJG54_03455</name>
</gene>
<dbReference type="InterPro" id="IPR019993">
    <property type="entry name" value="RecB_nuclease_TM0106_put"/>
</dbReference>
<dbReference type="NCBIfam" id="TIGR03491">
    <property type="entry name" value="TM0106 family RecB-like putative nuclease"/>
    <property type="match status" value="1"/>
</dbReference>
<dbReference type="GO" id="GO:0000166">
    <property type="term" value="F:nucleotide binding"/>
    <property type="evidence" value="ECO:0007669"/>
    <property type="project" value="InterPro"/>
</dbReference>
<dbReference type="Gene3D" id="1.10.150.20">
    <property type="entry name" value="5' to 3' exonuclease, C-terminal subdomain"/>
    <property type="match status" value="1"/>
</dbReference>
<name>A0AA96WPT7_9CYAN</name>
<dbReference type="InterPro" id="IPR038720">
    <property type="entry name" value="YprB_RNase_H-like_dom"/>
</dbReference>
<proteinExistence type="predicted"/>
<feature type="domain" description="YprB ribonuclease H-like" evidence="1">
    <location>
        <begin position="306"/>
        <end position="477"/>
    </location>
</feature>
<evidence type="ECO:0000259" key="1">
    <source>
        <dbReference type="Pfam" id="PF13482"/>
    </source>
</evidence>
<sequence>MWLTDDLLFQYQRCQRRAFLELYGDPEQRDPPSDYVAKLRQDSLAHRQTVLREETAHRPQYPARDWTAGATATLALMQQGVERIAEAVLLVELENGLRLVSCPNLLIKQPGQSIFGDWIYVPADIRLGKRPKMDYQITVAFHAYVLTAVQGAWPETGWLFLRQRGAYAVNLTETVPRMQDILRDCIQTLLHPEEPEVFIAHNRCDLCQWFNHCYELAQIDTHLSLLPGVTPSRYTHLRALELTTLEALASANPKQLENLPGFGLQVAQRLVKQAQAMLYNQAIADASEPAELLLSLDELPTAPIELYFDIEAAPEPSLIYLHGLLVVNRVTQTETFYPLLAQSTAEEELIWRQFLDLVWRYADAPIFHFCPYEVQAVRRLGEVYNTPPELVEPLMHRFIDLHERVTRVAILPVESYALKPIARWLGFNWRDPDAGGAQSICWFAQWMETGEQRYLDAILRYNEDDCRATYRIKDWLVQFCQPTPHSSLRLMGG</sequence>